<name>A0A0M8ZV99_9HYME</name>
<dbReference type="EMBL" id="KQ435870">
    <property type="protein sequence ID" value="KOX70249.1"/>
    <property type="molecule type" value="Genomic_DNA"/>
</dbReference>
<evidence type="ECO:0000313" key="1">
    <source>
        <dbReference type="EMBL" id="KOX70249.1"/>
    </source>
</evidence>
<accession>A0A0M8ZV99</accession>
<sequence length="62" mass="7067">MRRAKINPAKTRKYQRIDALIIREKKVRAYVLITHSSYSFATMAAGCLRHDACEVLNGNKTS</sequence>
<reference evidence="1 2" key="1">
    <citation type="submission" date="2015-07" db="EMBL/GenBank/DDBJ databases">
        <title>The genome of Melipona quadrifasciata.</title>
        <authorList>
            <person name="Pan H."/>
            <person name="Kapheim K."/>
        </authorList>
    </citation>
    <scope>NUCLEOTIDE SEQUENCE [LARGE SCALE GENOMIC DNA]</scope>
    <source>
        <strain evidence="1">0111107301</strain>
        <tissue evidence="1">Whole body</tissue>
    </source>
</reference>
<keyword evidence="2" id="KW-1185">Reference proteome</keyword>
<evidence type="ECO:0000313" key="2">
    <source>
        <dbReference type="Proteomes" id="UP000053105"/>
    </source>
</evidence>
<dbReference type="AlphaFoldDB" id="A0A0M8ZV99"/>
<organism evidence="1 2">
    <name type="scientific">Melipona quadrifasciata</name>
    <dbReference type="NCBI Taxonomy" id="166423"/>
    <lineage>
        <taxon>Eukaryota</taxon>
        <taxon>Metazoa</taxon>
        <taxon>Ecdysozoa</taxon>
        <taxon>Arthropoda</taxon>
        <taxon>Hexapoda</taxon>
        <taxon>Insecta</taxon>
        <taxon>Pterygota</taxon>
        <taxon>Neoptera</taxon>
        <taxon>Endopterygota</taxon>
        <taxon>Hymenoptera</taxon>
        <taxon>Apocrita</taxon>
        <taxon>Aculeata</taxon>
        <taxon>Apoidea</taxon>
        <taxon>Anthophila</taxon>
        <taxon>Apidae</taxon>
        <taxon>Melipona</taxon>
    </lineage>
</organism>
<proteinExistence type="predicted"/>
<dbReference type="Proteomes" id="UP000053105">
    <property type="component" value="Unassembled WGS sequence"/>
</dbReference>
<gene>
    <name evidence="1" type="ORF">WN51_05670</name>
</gene>
<protein>
    <submittedName>
        <fullName evidence="1">Uncharacterized protein</fullName>
    </submittedName>
</protein>